<keyword evidence="3" id="KW-1185">Reference proteome</keyword>
<evidence type="ECO:0000256" key="1">
    <source>
        <dbReference type="SAM" id="MobiDB-lite"/>
    </source>
</evidence>
<feature type="region of interest" description="Disordered" evidence="1">
    <location>
        <begin position="95"/>
        <end position="115"/>
    </location>
</feature>
<name>A0A0J9E127_9RHOB</name>
<organism evidence="2 3">
    <name type="scientific">Candidatus Rhodobacter oscarellae</name>
    <dbReference type="NCBI Taxonomy" id="1675527"/>
    <lineage>
        <taxon>Bacteria</taxon>
        <taxon>Pseudomonadati</taxon>
        <taxon>Pseudomonadota</taxon>
        <taxon>Alphaproteobacteria</taxon>
        <taxon>Rhodobacterales</taxon>
        <taxon>Rhodobacter group</taxon>
        <taxon>Rhodobacter</taxon>
    </lineage>
</organism>
<dbReference type="EMBL" id="LFTY01000002">
    <property type="protein sequence ID" value="KMW56387.1"/>
    <property type="molecule type" value="Genomic_DNA"/>
</dbReference>
<dbReference type="AlphaFoldDB" id="A0A0J9E127"/>
<proteinExistence type="predicted"/>
<gene>
    <name evidence="2" type="ORF">AIOL_001339</name>
</gene>
<dbReference type="PATRIC" id="fig|1675527.3.peg.1424"/>
<comment type="caution">
    <text evidence="2">The sequence shown here is derived from an EMBL/GenBank/DDBJ whole genome shotgun (WGS) entry which is preliminary data.</text>
</comment>
<reference evidence="2 3" key="1">
    <citation type="submission" date="2015-06" db="EMBL/GenBank/DDBJ databases">
        <title>Draft genome sequence of an Alphaproteobacteria species associated to the Mediterranean sponge Oscarella lobularis.</title>
        <authorList>
            <person name="Jourda C."/>
            <person name="Santini S."/>
            <person name="Claverie J.-M."/>
        </authorList>
    </citation>
    <scope>NUCLEOTIDE SEQUENCE [LARGE SCALE GENOMIC DNA]</scope>
    <source>
        <strain evidence="2">IGS</strain>
    </source>
</reference>
<dbReference type="RefSeq" id="WP_049642283.1">
    <property type="nucleotide sequence ID" value="NZ_LFTY01000002.1"/>
</dbReference>
<protein>
    <submittedName>
        <fullName evidence="2">Uncharacterized protein</fullName>
    </submittedName>
</protein>
<evidence type="ECO:0000313" key="3">
    <source>
        <dbReference type="Proteomes" id="UP000037178"/>
    </source>
</evidence>
<dbReference type="Proteomes" id="UP000037178">
    <property type="component" value="Unassembled WGS sequence"/>
</dbReference>
<dbReference type="STRING" id="1675527.AIOL_001339"/>
<accession>A0A0J9E127</accession>
<sequence>MIPQATTPKLDHDLYQALSNALCLAVLAGRRGLTTESSSVFSAWSSFVPGDGLGPMGAALGLAGRGDREGAKELLKACAPDIARAELVQEILADLDTPTEKPKPIPRGPASLRRF</sequence>
<evidence type="ECO:0000313" key="2">
    <source>
        <dbReference type="EMBL" id="KMW56387.1"/>
    </source>
</evidence>